<organism evidence="1 2">
    <name type="scientific">Paramuricea clavata</name>
    <name type="common">Red gorgonian</name>
    <name type="synonym">Violescent sea-whip</name>
    <dbReference type="NCBI Taxonomy" id="317549"/>
    <lineage>
        <taxon>Eukaryota</taxon>
        <taxon>Metazoa</taxon>
        <taxon>Cnidaria</taxon>
        <taxon>Anthozoa</taxon>
        <taxon>Octocorallia</taxon>
        <taxon>Malacalcyonacea</taxon>
        <taxon>Plexauridae</taxon>
        <taxon>Paramuricea</taxon>
    </lineage>
</organism>
<dbReference type="OrthoDB" id="5989505at2759"/>
<name>A0A7D9JAP8_PARCT</name>
<dbReference type="AlphaFoldDB" id="A0A7D9JAP8"/>
<dbReference type="Proteomes" id="UP001152795">
    <property type="component" value="Unassembled WGS sequence"/>
</dbReference>
<reference evidence="1" key="1">
    <citation type="submission" date="2020-04" db="EMBL/GenBank/DDBJ databases">
        <authorList>
            <person name="Alioto T."/>
            <person name="Alioto T."/>
            <person name="Gomez Garrido J."/>
        </authorList>
    </citation>
    <scope>NUCLEOTIDE SEQUENCE</scope>
    <source>
        <strain evidence="1">A484AB</strain>
    </source>
</reference>
<keyword evidence="2" id="KW-1185">Reference proteome</keyword>
<proteinExistence type="predicted"/>
<gene>
    <name evidence="1" type="ORF">PACLA_8A026180</name>
</gene>
<sequence length="287" mass="32706">MIEYGIMNENTRKLLSKDESADQTAKTEGNYGLVLAKVYKEQKKKLGKILNDRCPYGPYNMKSRFEYIITLPNADKIMVAQTSEKVEGYTLKNIHLEYETLENEELAKRVNEGYEVGRFLSYEHTTLLKTTMWAKNATRFNERIDGPMESMRAVVLLFRKRTITDSEEYIFPGIEKVKVTIEGKPNAVYSQGLTPENFHDEARRLFETTSNTCSDNICVREFYENKFALVVDLRAVDDSHAVVSGKKLPGDNPGILLEIETVVMTEDILCNIFVLSDGLINISGKTL</sequence>
<evidence type="ECO:0000313" key="2">
    <source>
        <dbReference type="Proteomes" id="UP001152795"/>
    </source>
</evidence>
<dbReference type="EMBL" id="CACRXK020013723">
    <property type="protein sequence ID" value="CAB4025642.1"/>
    <property type="molecule type" value="Genomic_DNA"/>
</dbReference>
<protein>
    <submittedName>
        <fullName evidence="1">Uncharacterized protein</fullName>
    </submittedName>
</protein>
<comment type="caution">
    <text evidence="1">The sequence shown here is derived from an EMBL/GenBank/DDBJ whole genome shotgun (WGS) entry which is preliminary data.</text>
</comment>
<evidence type="ECO:0000313" key="1">
    <source>
        <dbReference type="EMBL" id="CAB4025642.1"/>
    </source>
</evidence>
<accession>A0A7D9JAP8</accession>